<feature type="compositionally biased region" description="Basic and acidic residues" evidence="1">
    <location>
        <begin position="619"/>
        <end position="634"/>
    </location>
</feature>
<organism evidence="2 3">
    <name type="scientific">Cystoisospora suis</name>
    <dbReference type="NCBI Taxonomy" id="483139"/>
    <lineage>
        <taxon>Eukaryota</taxon>
        <taxon>Sar</taxon>
        <taxon>Alveolata</taxon>
        <taxon>Apicomplexa</taxon>
        <taxon>Conoidasida</taxon>
        <taxon>Coccidia</taxon>
        <taxon>Eucoccidiorida</taxon>
        <taxon>Eimeriorina</taxon>
        <taxon>Sarcocystidae</taxon>
        <taxon>Cystoisospora</taxon>
    </lineage>
</organism>
<dbReference type="Proteomes" id="UP000221165">
    <property type="component" value="Unassembled WGS sequence"/>
</dbReference>
<comment type="caution">
    <text evidence="2">The sequence shown here is derived from an EMBL/GenBank/DDBJ whole genome shotgun (WGS) entry which is preliminary data.</text>
</comment>
<proteinExistence type="predicted"/>
<gene>
    <name evidence="2" type="ORF">CSUI_007733</name>
</gene>
<feature type="compositionally biased region" description="Basic and acidic residues" evidence="1">
    <location>
        <begin position="841"/>
        <end position="881"/>
    </location>
</feature>
<dbReference type="OrthoDB" id="543156at2759"/>
<feature type="compositionally biased region" description="Basic and acidic residues" evidence="1">
    <location>
        <begin position="585"/>
        <end position="612"/>
    </location>
</feature>
<accession>A0A2C6KPP5</accession>
<feature type="compositionally biased region" description="Basic and acidic residues" evidence="1">
    <location>
        <begin position="737"/>
        <end position="747"/>
    </location>
</feature>
<dbReference type="AlphaFoldDB" id="A0A2C6KPP5"/>
<feature type="compositionally biased region" description="Polar residues" evidence="1">
    <location>
        <begin position="697"/>
        <end position="706"/>
    </location>
</feature>
<name>A0A2C6KPP5_9APIC</name>
<feature type="region of interest" description="Disordered" evidence="1">
    <location>
        <begin position="1"/>
        <end position="70"/>
    </location>
</feature>
<feature type="compositionally biased region" description="Low complexity" evidence="1">
    <location>
        <begin position="120"/>
        <end position="129"/>
    </location>
</feature>
<feature type="compositionally biased region" description="Low complexity" evidence="1">
    <location>
        <begin position="1"/>
        <end position="22"/>
    </location>
</feature>
<dbReference type="Gene3D" id="3.40.50.880">
    <property type="match status" value="1"/>
</dbReference>
<dbReference type="RefSeq" id="XP_067920149.1">
    <property type="nucleotide sequence ID" value="XM_068067877.1"/>
</dbReference>
<protein>
    <submittedName>
        <fullName evidence="2">Parkinson disease 7 domain containing 1 family protein</fullName>
    </submittedName>
</protein>
<evidence type="ECO:0000313" key="2">
    <source>
        <dbReference type="EMBL" id="PHJ18442.1"/>
    </source>
</evidence>
<feature type="region of interest" description="Disordered" evidence="1">
    <location>
        <begin position="505"/>
        <end position="537"/>
    </location>
</feature>
<feature type="region of interest" description="Disordered" evidence="1">
    <location>
        <begin position="83"/>
        <end position="132"/>
    </location>
</feature>
<feature type="compositionally biased region" description="Low complexity" evidence="1">
    <location>
        <begin position="560"/>
        <end position="581"/>
    </location>
</feature>
<dbReference type="SUPFAM" id="SSF52317">
    <property type="entry name" value="Class I glutamine amidotransferase-like"/>
    <property type="match status" value="1"/>
</dbReference>
<feature type="compositionally biased region" description="Low complexity" evidence="1">
    <location>
        <begin position="43"/>
        <end position="55"/>
    </location>
</feature>
<reference evidence="2 3" key="1">
    <citation type="journal article" date="2017" name="Int. J. Parasitol.">
        <title>The genome of the protozoan parasite Cystoisospora suis and a reverse vaccinology approach to identify vaccine candidates.</title>
        <authorList>
            <person name="Palmieri N."/>
            <person name="Shrestha A."/>
            <person name="Ruttkowski B."/>
            <person name="Beck T."/>
            <person name="Vogl C."/>
            <person name="Tomley F."/>
            <person name="Blake D.P."/>
            <person name="Joachim A."/>
        </authorList>
    </citation>
    <scope>NUCLEOTIDE SEQUENCE [LARGE SCALE GENOMIC DNA]</scope>
    <source>
        <strain evidence="2 3">Wien I</strain>
    </source>
</reference>
<dbReference type="EMBL" id="MIGC01004143">
    <property type="protein sequence ID" value="PHJ18442.1"/>
    <property type="molecule type" value="Genomic_DNA"/>
</dbReference>
<feature type="compositionally biased region" description="Low complexity" evidence="1">
    <location>
        <begin position="94"/>
        <end position="112"/>
    </location>
</feature>
<feature type="compositionally biased region" description="Basic and acidic residues" evidence="1">
    <location>
        <begin position="645"/>
        <end position="664"/>
    </location>
</feature>
<evidence type="ECO:0000256" key="1">
    <source>
        <dbReference type="SAM" id="MobiDB-lite"/>
    </source>
</evidence>
<feature type="compositionally biased region" description="Low complexity" evidence="1">
    <location>
        <begin position="635"/>
        <end position="644"/>
    </location>
</feature>
<feature type="compositionally biased region" description="Basic and acidic residues" evidence="1">
    <location>
        <begin position="671"/>
        <end position="680"/>
    </location>
</feature>
<sequence>MNSSPSSSSASFVSSSFTSTAPRYQTDRIKTATDSLHPLEKISSSSVPPMERSSSLETEPLDSSVRPKPRVLMVLSSERRLYAHPLPYSHPPRSNSSSSSSSAGQASSSSSSVLDPNEISSSFSSSSSSTTASKADLDDLADAGVSLTSLLSIHSIFTTSGVEYQIATPSGSPASIASIDDLSELTNPSSRTKKEEEFPSELLAQLQQPYALRNVKIESFDGLLIPHHLGACIDLFNSSSLGSILSSFSLHRGKTNHATQGTPSQFPPYKKFICCIGYGGYALAARKPSGLRGTAGAGSSSSGTSSIDDAGGKFLFSSPSSSSMQGGGGGTGTGVFSSSSPFANYTVTGVSPFDECRYPFFGRLPCMLQELLESQGATFSTFDCLDTPGMIVDRNLVSGPNETSTPLCVQTFSLLLCSSKNVILLKEKKMKILTSSNPSHLSSSSSSSSHASVKHPALSSSSLYPFADRKTSLDPASSALGEKLAKGDLQQQTYMNDSYYTQKNRSVGEDIENNATMTTSRREKYEEEEEHQEKESWKTMGLYVKQLASVDTPHRDGNISSNESTLSSSSSFHPSTSSSSSYQDTQREGSLDIKLTDAYGDRQEKGQEDKVEASSALSREWRGEDASFHEKKSPNDSSFDSSSYTDRRDVLDQNVQDKRSVFRYEDEEENTQQKDVKDTENVSSLNYIEERKEDLSSFHSSESPYNQKGDHRPSTDSSSSSSSSRVASGVHTPHALKQREEEEEGHRISSSFPSKGSFADVLYEDSNSSSFSYYANPPGRSPHHAQDVYMQADKERTAAEREEEMRNKNSSSSSSSSSFLAPSKRVSSSSPNRTADGGYIYREEGAKGDREDQKEAKRSSQRNETDSDGSVDDKVTVRKNENNFQRDIYTQSVDSYGYNSHMKNPDEYSNATSTSIPNTYVYSSSHSMGDSLFRAA</sequence>
<dbReference type="InterPro" id="IPR029062">
    <property type="entry name" value="Class_I_gatase-like"/>
</dbReference>
<feature type="compositionally biased region" description="Basic and acidic residues" evidence="1">
    <location>
        <begin position="792"/>
        <end position="807"/>
    </location>
</feature>
<feature type="region of interest" description="Disordered" evidence="1">
    <location>
        <begin position="550"/>
        <end position="888"/>
    </location>
</feature>
<dbReference type="GeneID" id="94431088"/>
<evidence type="ECO:0000313" key="3">
    <source>
        <dbReference type="Proteomes" id="UP000221165"/>
    </source>
</evidence>
<keyword evidence="3" id="KW-1185">Reference proteome</keyword>
<dbReference type="VEuPathDB" id="ToxoDB:CSUI_007733"/>
<feature type="compositionally biased region" description="Basic and acidic residues" evidence="1">
    <location>
        <begin position="520"/>
        <end position="537"/>
    </location>
</feature>